<keyword evidence="14" id="KW-1185">Reference proteome</keyword>
<dbReference type="HAMAP" id="MF_00097">
    <property type="entry name" value="TMP_synthase"/>
    <property type="match status" value="1"/>
</dbReference>
<evidence type="ECO:0000256" key="8">
    <source>
        <dbReference type="ARBA" id="ARBA00047883"/>
    </source>
</evidence>
<evidence type="ECO:0000313" key="13">
    <source>
        <dbReference type="EMBL" id="MFD2639211.1"/>
    </source>
</evidence>
<comment type="cofactor">
    <cofactor evidence="9">
        <name>Mg(2+)</name>
        <dbReference type="ChEBI" id="CHEBI:18420"/>
    </cofactor>
    <text evidence="9">Binds 1 Mg(2+) ion per subunit.</text>
</comment>
<evidence type="ECO:0000256" key="9">
    <source>
        <dbReference type="HAMAP-Rule" id="MF_00097"/>
    </source>
</evidence>
<comment type="similarity">
    <text evidence="9 10">Belongs to the thiamine-phosphate synthase family.</text>
</comment>
<dbReference type="InterPro" id="IPR036206">
    <property type="entry name" value="ThiamineP_synth_sf"/>
</dbReference>
<evidence type="ECO:0000256" key="10">
    <source>
        <dbReference type="RuleBase" id="RU003826"/>
    </source>
</evidence>
<name>A0ABW5QB75_9BACI</name>
<dbReference type="Proteomes" id="UP001597452">
    <property type="component" value="Unassembled WGS sequence"/>
</dbReference>
<feature type="binding site" evidence="9">
    <location>
        <position position="72"/>
    </location>
    <ligand>
        <name>4-amino-2-methyl-5-(diphosphooxymethyl)pyrimidine</name>
        <dbReference type="ChEBI" id="CHEBI:57841"/>
    </ligand>
</feature>
<dbReference type="GO" id="GO:0004789">
    <property type="term" value="F:thiamine-phosphate diphosphorylase activity"/>
    <property type="evidence" value="ECO:0007669"/>
    <property type="project" value="UniProtKB-EC"/>
</dbReference>
<evidence type="ECO:0000256" key="1">
    <source>
        <dbReference type="ARBA" id="ARBA00005165"/>
    </source>
</evidence>
<keyword evidence="5 9" id="KW-0784">Thiamine biosynthesis</keyword>
<feature type="binding site" evidence="9">
    <location>
        <begin position="136"/>
        <end position="138"/>
    </location>
    <ligand>
        <name>2-[(2R,5Z)-2-carboxy-4-methylthiazol-5(2H)-ylidene]ethyl phosphate</name>
        <dbReference type="ChEBI" id="CHEBI:62899"/>
    </ligand>
</feature>
<dbReference type="Pfam" id="PF02581">
    <property type="entry name" value="TMP-TENI"/>
    <property type="match status" value="1"/>
</dbReference>
<comment type="catalytic activity">
    <reaction evidence="8 9 10">
        <text>2-[(2R,5Z)-2-carboxy-4-methylthiazol-5(2H)-ylidene]ethyl phosphate + 4-amino-2-methyl-5-(diphosphooxymethyl)pyrimidine + 2 H(+) = thiamine phosphate + CO2 + diphosphate</text>
        <dbReference type="Rhea" id="RHEA:47844"/>
        <dbReference type="ChEBI" id="CHEBI:15378"/>
        <dbReference type="ChEBI" id="CHEBI:16526"/>
        <dbReference type="ChEBI" id="CHEBI:33019"/>
        <dbReference type="ChEBI" id="CHEBI:37575"/>
        <dbReference type="ChEBI" id="CHEBI:57841"/>
        <dbReference type="ChEBI" id="CHEBI:62899"/>
        <dbReference type="EC" id="2.5.1.3"/>
    </reaction>
</comment>
<feature type="binding site" evidence="9">
    <location>
        <position position="110"/>
    </location>
    <ligand>
        <name>4-amino-2-methyl-5-(diphosphooxymethyl)pyrimidine</name>
        <dbReference type="ChEBI" id="CHEBI:57841"/>
    </ligand>
</feature>
<keyword evidence="3 9" id="KW-0479">Metal-binding</keyword>
<keyword evidence="4 9" id="KW-0460">Magnesium</keyword>
<comment type="caution">
    <text evidence="13">The sequence shown here is derived from an EMBL/GenBank/DDBJ whole genome shotgun (WGS) entry which is preliminary data.</text>
</comment>
<dbReference type="InterPro" id="IPR013785">
    <property type="entry name" value="Aldolase_TIM"/>
</dbReference>
<comment type="pathway">
    <text evidence="1 9 11">Cofactor biosynthesis; thiamine diphosphate biosynthesis; thiamine phosphate from 4-amino-2-methyl-5-diphosphomethylpyrimidine and 4-methyl-5-(2-phosphoethyl)-thiazole: step 1/1.</text>
</comment>
<evidence type="ECO:0000256" key="4">
    <source>
        <dbReference type="ARBA" id="ARBA00022842"/>
    </source>
</evidence>
<comment type="catalytic activity">
    <reaction evidence="6 9 10">
        <text>4-methyl-5-(2-phosphooxyethyl)-thiazole + 4-amino-2-methyl-5-(diphosphooxymethyl)pyrimidine + H(+) = thiamine phosphate + diphosphate</text>
        <dbReference type="Rhea" id="RHEA:22328"/>
        <dbReference type="ChEBI" id="CHEBI:15378"/>
        <dbReference type="ChEBI" id="CHEBI:33019"/>
        <dbReference type="ChEBI" id="CHEBI:37575"/>
        <dbReference type="ChEBI" id="CHEBI:57841"/>
        <dbReference type="ChEBI" id="CHEBI:58296"/>
        <dbReference type="EC" id="2.5.1.3"/>
    </reaction>
</comment>
<evidence type="ECO:0000256" key="6">
    <source>
        <dbReference type="ARBA" id="ARBA00047334"/>
    </source>
</evidence>
<feature type="binding site" evidence="9">
    <location>
        <begin position="37"/>
        <end position="41"/>
    </location>
    <ligand>
        <name>4-amino-2-methyl-5-(diphosphooxymethyl)pyrimidine</name>
        <dbReference type="ChEBI" id="CHEBI:57841"/>
    </ligand>
</feature>
<accession>A0ABW5QB75</accession>
<evidence type="ECO:0000259" key="12">
    <source>
        <dbReference type="Pfam" id="PF02581"/>
    </source>
</evidence>
<protein>
    <recommendedName>
        <fullName evidence="9">Thiamine-phosphate synthase</fullName>
        <shortName evidence="9">TP synthase</shortName>
        <shortName evidence="9">TPS</shortName>
        <ecNumber evidence="9">2.5.1.3</ecNumber>
    </recommendedName>
    <alternativeName>
        <fullName evidence="9">Thiamine-phosphate pyrophosphorylase</fullName>
        <shortName evidence="9">TMP pyrophosphorylase</shortName>
        <shortName evidence="9">TMP-PPase</shortName>
    </alternativeName>
</protein>
<evidence type="ECO:0000313" key="14">
    <source>
        <dbReference type="Proteomes" id="UP001597452"/>
    </source>
</evidence>
<keyword evidence="2 9" id="KW-0808">Transferase</keyword>
<feature type="binding site" evidence="9">
    <location>
        <position position="92"/>
    </location>
    <ligand>
        <name>Mg(2+)</name>
        <dbReference type="ChEBI" id="CHEBI:18420"/>
    </ligand>
</feature>
<feature type="binding site" evidence="9">
    <location>
        <position position="73"/>
    </location>
    <ligand>
        <name>Mg(2+)</name>
        <dbReference type="ChEBI" id="CHEBI:18420"/>
    </ligand>
</feature>
<organism evidence="13 14">
    <name type="scientific">Piscibacillus salipiscarius</name>
    <dbReference type="NCBI Taxonomy" id="299480"/>
    <lineage>
        <taxon>Bacteria</taxon>
        <taxon>Bacillati</taxon>
        <taxon>Bacillota</taxon>
        <taxon>Bacilli</taxon>
        <taxon>Bacillales</taxon>
        <taxon>Bacillaceae</taxon>
        <taxon>Piscibacillus</taxon>
    </lineage>
</organism>
<dbReference type="InterPro" id="IPR034291">
    <property type="entry name" value="TMP_synthase"/>
</dbReference>
<gene>
    <name evidence="9 13" type="primary">thiE</name>
    <name evidence="13" type="ORF">ACFSW4_10070</name>
</gene>
<feature type="binding site" evidence="9">
    <location>
        <position position="139"/>
    </location>
    <ligand>
        <name>4-amino-2-methyl-5-(diphosphooxymethyl)pyrimidine</name>
        <dbReference type="ChEBI" id="CHEBI:57841"/>
    </ligand>
</feature>
<feature type="domain" description="Thiamine phosphate synthase/TenI" evidence="12">
    <location>
        <begin position="9"/>
        <end position="191"/>
    </location>
</feature>
<comment type="function">
    <text evidence="9">Condenses 4-methyl-5-(beta-hydroxyethyl)thiazole monophosphate (THZ-P) and 2-methyl-4-amino-5-hydroxymethyl pyrimidine pyrophosphate (HMP-PP) to form thiamine monophosphate (TMP).</text>
</comment>
<evidence type="ECO:0000256" key="2">
    <source>
        <dbReference type="ARBA" id="ARBA00022679"/>
    </source>
</evidence>
<dbReference type="EMBL" id="JBHUMZ010000022">
    <property type="protein sequence ID" value="MFD2639211.1"/>
    <property type="molecule type" value="Genomic_DNA"/>
</dbReference>
<comment type="catalytic activity">
    <reaction evidence="7 9 10">
        <text>2-(2-carboxy-4-methylthiazol-5-yl)ethyl phosphate + 4-amino-2-methyl-5-(diphosphooxymethyl)pyrimidine + 2 H(+) = thiamine phosphate + CO2 + diphosphate</text>
        <dbReference type="Rhea" id="RHEA:47848"/>
        <dbReference type="ChEBI" id="CHEBI:15378"/>
        <dbReference type="ChEBI" id="CHEBI:16526"/>
        <dbReference type="ChEBI" id="CHEBI:33019"/>
        <dbReference type="ChEBI" id="CHEBI:37575"/>
        <dbReference type="ChEBI" id="CHEBI:57841"/>
        <dbReference type="ChEBI" id="CHEBI:62890"/>
        <dbReference type="EC" id="2.5.1.3"/>
    </reaction>
</comment>
<sequence length="204" mass="22615">MNEHLLRKYFIMGSQNCVNDPRDILLKAIEAGITMFQFREKGSGSKNGNEKLKLGLELREICKTYDIPFIVNDHVELVNVLEADGIHVGQDDVSVEKLRKQFPYKIIGLSISNQDELKRSPINLVDYIGTGPIFGSKTKEDAKKPVGLEWIRSLRNQGLTLPIVGIGGINETNAQQVLEAGANGVSVISAITKSNHIFETVQKL</sequence>
<dbReference type="InterPro" id="IPR022998">
    <property type="entry name" value="ThiamineP_synth_TenI"/>
</dbReference>
<dbReference type="PANTHER" id="PTHR20857:SF15">
    <property type="entry name" value="THIAMINE-PHOSPHATE SYNTHASE"/>
    <property type="match status" value="1"/>
</dbReference>
<proteinExistence type="inferred from homology"/>
<dbReference type="NCBIfam" id="TIGR00693">
    <property type="entry name" value="thiE"/>
    <property type="match status" value="1"/>
</dbReference>
<dbReference type="RefSeq" id="WP_054754435.1">
    <property type="nucleotide sequence ID" value="NZ_JBHUMZ010000022.1"/>
</dbReference>
<dbReference type="CDD" id="cd00564">
    <property type="entry name" value="TMP_TenI"/>
    <property type="match status" value="1"/>
</dbReference>
<dbReference type="PANTHER" id="PTHR20857">
    <property type="entry name" value="THIAMINE-PHOSPHATE PYROPHOSPHORYLASE"/>
    <property type="match status" value="1"/>
</dbReference>
<evidence type="ECO:0000256" key="11">
    <source>
        <dbReference type="RuleBase" id="RU004253"/>
    </source>
</evidence>
<feature type="binding site" evidence="9">
    <location>
        <position position="168"/>
    </location>
    <ligand>
        <name>2-[(2R,5Z)-2-carboxy-4-methylthiazol-5(2H)-ylidene]ethyl phosphate</name>
        <dbReference type="ChEBI" id="CHEBI:62899"/>
    </ligand>
</feature>
<dbReference type="Gene3D" id="3.20.20.70">
    <property type="entry name" value="Aldolase class I"/>
    <property type="match status" value="1"/>
</dbReference>
<dbReference type="SUPFAM" id="SSF51391">
    <property type="entry name" value="Thiamin phosphate synthase"/>
    <property type="match status" value="1"/>
</dbReference>
<reference evidence="14" key="1">
    <citation type="journal article" date="2019" name="Int. J. Syst. Evol. Microbiol.">
        <title>The Global Catalogue of Microorganisms (GCM) 10K type strain sequencing project: providing services to taxonomists for standard genome sequencing and annotation.</title>
        <authorList>
            <consortium name="The Broad Institute Genomics Platform"/>
            <consortium name="The Broad Institute Genome Sequencing Center for Infectious Disease"/>
            <person name="Wu L."/>
            <person name="Ma J."/>
        </authorList>
    </citation>
    <scope>NUCLEOTIDE SEQUENCE [LARGE SCALE GENOMIC DNA]</scope>
    <source>
        <strain evidence="14">TISTR 1571</strain>
    </source>
</reference>
<evidence type="ECO:0000256" key="7">
    <source>
        <dbReference type="ARBA" id="ARBA00047851"/>
    </source>
</evidence>
<evidence type="ECO:0000256" key="3">
    <source>
        <dbReference type="ARBA" id="ARBA00022723"/>
    </source>
</evidence>
<feature type="binding site" evidence="9">
    <location>
        <begin position="188"/>
        <end position="189"/>
    </location>
    <ligand>
        <name>2-[(2R,5Z)-2-carboxy-4-methylthiazol-5(2H)-ylidene]ethyl phosphate</name>
        <dbReference type="ChEBI" id="CHEBI:62899"/>
    </ligand>
</feature>
<dbReference type="EC" id="2.5.1.3" evidence="9"/>
<evidence type="ECO:0000256" key="5">
    <source>
        <dbReference type="ARBA" id="ARBA00022977"/>
    </source>
</evidence>